<dbReference type="HOGENOM" id="CLU_529487_0_0_1"/>
<dbReference type="InParanoid" id="B8BYE5"/>
<name>B8BYE5_THAPS</name>
<dbReference type="EMBL" id="CM000640">
    <property type="protein sequence ID" value="EED93875.1"/>
    <property type="molecule type" value="Genomic_DNA"/>
</dbReference>
<reference evidence="1 2" key="2">
    <citation type="journal article" date="2008" name="Nature">
        <title>The Phaeodactylum genome reveals the evolutionary history of diatom genomes.</title>
        <authorList>
            <person name="Bowler C."/>
            <person name="Allen A.E."/>
            <person name="Badger J.H."/>
            <person name="Grimwood J."/>
            <person name="Jabbari K."/>
            <person name="Kuo A."/>
            <person name="Maheswari U."/>
            <person name="Martens C."/>
            <person name="Maumus F."/>
            <person name="Otillar R.P."/>
            <person name="Rayko E."/>
            <person name="Salamov A."/>
            <person name="Vandepoele K."/>
            <person name="Beszteri B."/>
            <person name="Gruber A."/>
            <person name="Heijde M."/>
            <person name="Katinka M."/>
            <person name="Mock T."/>
            <person name="Valentin K."/>
            <person name="Verret F."/>
            <person name="Berges J.A."/>
            <person name="Brownlee C."/>
            <person name="Cadoret J.P."/>
            <person name="Chiovitti A."/>
            <person name="Choi C.J."/>
            <person name="Coesel S."/>
            <person name="De Martino A."/>
            <person name="Detter J.C."/>
            <person name="Durkin C."/>
            <person name="Falciatore A."/>
            <person name="Fournet J."/>
            <person name="Haruta M."/>
            <person name="Huysman M.J."/>
            <person name="Jenkins B.D."/>
            <person name="Jiroutova K."/>
            <person name="Jorgensen R.E."/>
            <person name="Joubert Y."/>
            <person name="Kaplan A."/>
            <person name="Kroger N."/>
            <person name="Kroth P.G."/>
            <person name="La Roche J."/>
            <person name="Lindquist E."/>
            <person name="Lommer M."/>
            <person name="Martin-Jezequel V."/>
            <person name="Lopez P.J."/>
            <person name="Lucas S."/>
            <person name="Mangogna M."/>
            <person name="McGinnis K."/>
            <person name="Medlin L.K."/>
            <person name="Montsant A."/>
            <person name="Oudot-Le Secq M.P."/>
            <person name="Napoli C."/>
            <person name="Obornik M."/>
            <person name="Parker M.S."/>
            <person name="Petit J.L."/>
            <person name="Porcel B.M."/>
            <person name="Poulsen N."/>
            <person name="Robison M."/>
            <person name="Rychlewski L."/>
            <person name="Rynearson T.A."/>
            <person name="Schmutz J."/>
            <person name="Shapiro H."/>
            <person name="Siaut M."/>
            <person name="Stanley M."/>
            <person name="Sussman M.R."/>
            <person name="Taylor A.R."/>
            <person name="Vardi A."/>
            <person name="von Dassow P."/>
            <person name="Vyverman W."/>
            <person name="Willis A."/>
            <person name="Wyrwicz L.S."/>
            <person name="Rokhsar D.S."/>
            <person name="Weissenbach J."/>
            <person name="Armbrust E.V."/>
            <person name="Green B.R."/>
            <person name="Van de Peer Y."/>
            <person name="Grigoriev I.V."/>
        </authorList>
    </citation>
    <scope>NUCLEOTIDE SEQUENCE [LARGE SCALE GENOMIC DNA]</scope>
    <source>
        <strain evidence="1 2">CCMP1335</strain>
    </source>
</reference>
<evidence type="ECO:0000313" key="1">
    <source>
        <dbReference type="EMBL" id="EED93875.1"/>
    </source>
</evidence>
<dbReference type="Proteomes" id="UP000001449">
    <property type="component" value="Chromosome 3"/>
</dbReference>
<dbReference type="InterPro" id="IPR011990">
    <property type="entry name" value="TPR-like_helical_dom_sf"/>
</dbReference>
<dbReference type="eggNOG" id="ENOG502SZ0J">
    <property type="taxonomic scope" value="Eukaryota"/>
</dbReference>
<accession>B8BYE5</accession>
<gene>
    <name evidence="1" type="ORF">THAPSDRAFT_3659</name>
</gene>
<keyword evidence="2" id="KW-1185">Reference proteome</keyword>
<dbReference type="AlphaFoldDB" id="B8BYE5"/>
<dbReference type="PaxDb" id="35128-Thaps3659"/>
<proteinExistence type="predicted"/>
<protein>
    <submittedName>
        <fullName evidence="1">Uncharacterized protein</fullName>
    </submittedName>
</protein>
<dbReference type="RefSeq" id="XP_002288439.1">
    <property type="nucleotide sequence ID" value="XM_002288403.1"/>
</dbReference>
<reference evidence="1 2" key="1">
    <citation type="journal article" date="2004" name="Science">
        <title>The genome of the diatom Thalassiosira pseudonana: ecology, evolution, and metabolism.</title>
        <authorList>
            <person name="Armbrust E.V."/>
            <person name="Berges J.A."/>
            <person name="Bowler C."/>
            <person name="Green B.R."/>
            <person name="Martinez D."/>
            <person name="Putnam N.H."/>
            <person name="Zhou S."/>
            <person name="Allen A.E."/>
            <person name="Apt K.E."/>
            <person name="Bechner M."/>
            <person name="Brzezinski M.A."/>
            <person name="Chaal B.K."/>
            <person name="Chiovitti A."/>
            <person name="Davis A.K."/>
            <person name="Demarest M.S."/>
            <person name="Detter J.C."/>
            <person name="Glavina T."/>
            <person name="Goodstein D."/>
            <person name="Hadi M.Z."/>
            <person name="Hellsten U."/>
            <person name="Hildebrand M."/>
            <person name="Jenkins B.D."/>
            <person name="Jurka J."/>
            <person name="Kapitonov V.V."/>
            <person name="Kroger N."/>
            <person name="Lau W.W."/>
            <person name="Lane T.W."/>
            <person name="Larimer F.W."/>
            <person name="Lippmeier J.C."/>
            <person name="Lucas S."/>
            <person name="Medina M."/>
            <person name="Montsant A."/>
            <person name="Obornik M."/>
            <person name="Parker M.S."/>
            <person name="Palenik B."/>
            <person name="Pazour G.J."/>
            <person name="Richardson P.M."/>
            <person name="Rynearson T.A."/>
            <person name="Saito M.A."/>
            <person name="Schwartz D.C."/>
            <person name="Thamatrakoln K."/>
            <person name="Valentin K."/>
            <person name="Vardi A."/>
            <person name="Wilkerson F.P."/>
            <person name="Rokhsar D.S."/>
        </authorList>
    </citation>
    <scope>NUCLEOTIDE SEQUENCE [LARGE SCALE GENOMIC DNA]</scope>
    <source>
        <strain evidence="1 2">CCMP1335</strain>
    </source>
</reference>
<organism evidence="1 2">
    <name type="scientific">Thalassiosira pseudonana</name>
    <name type="common">Marine diatom</name>
    <name type="synonym">Cyclotella nana</name>
    <dbReference type="NCBI Taxonomy" id="35128"/>
    <lineage>
        <taxon>Eukaryota</taxon>
        <taxon>Sar</taxon>
        <taxon>Stramenopiles</taxon>
        <taxon>Ochrophyta</taxon>
        <taxon>Bacillariophyta</taxon>
        <taxon>Coscinodiscophyceae</taxon>
        <taxon>Thalassiosirophycidae</taxon>
        <taxon>Thalassiosirales</taxon>
        <taxon>Thalassiosiraceae</taxon>
        <taxon>Thalassiosira</taxon>
    </lineage>
</organism>
<sequence>MLRSLGLGASFVMTSVNNRQRRMLQYAVATRIVIVDVEGDETRARMTMYKMITISSPSAVPFSVVGKKRCEILGIYSGMKTRVEDGDVRMIQMVKRQDLVGVRSTPLRFFDKNFRIFVLALAASLASCSNLSTASSATELIPGCHGNFAPNGIYCNVTGTYQLSSSSKLRYELRQLSSKRWELLRVEKTKRGTWIGLAIYAGLSMNDLDSTPSEPQHLEWVGLTLKNNGGKETIIDPTEPKLHVSFANVSRSYADSLYVLHQFRSNQIDVCDVSLCDEYLTNQSTSNTDDCSDYELMVSAEFSSATRNDVASNRLERARTCAMDNIHKMASSNAAIPRTIRWKVAELSYLMAHSLVKAGRLQEAIDAVLVGLANSPESRQRRGLYGVLGDLRLATNEPESAVKSYQQAFKAVKERGGAIEKQHFLSYFEDGIGDFLSQVVASQEVESIPPNYADVRTSMLIHIDDERSLKRLSDSLVPTWSNSLLPLGQECEVPHISLETDLADEARFCRRMVLV</sequence>
<dbReference type="SUPFAM" id="SSF48452">
    <property type="entry name" value="TPR-like"/>
    <property type="match status" value="1"/>
</dbReference>
<dbReference type="KEGG" id="tps:THAPSDRAFT_3659"/>
<evidence type="ECO:0000313" key="2">
    <source>
        <dbReference type="Proteomes" id="UP000001449"/>
    </source>
</evidence>
<dbReference type="GeneID" id="7449497"/>